<dbReference type="InterPro" id="IPR023795">
    <property type="entry name" value="Serpin_CS"/>
</dbReference>
<dbReference type="AlphaFoldDB" id="A0A3P6RGJ0"/>
<organism evidence="4 5">
    <name type="scientific">Cylicostephanus goldi</name>
    <name type="common">Nematode worm</name>
    <dbReference type="NCBI Taxonomy" id="71465"/>
    <lineage>
        <taxon>Eukaryota</taxon>
        <taxon>Metazoa</taxon>
        <taxon>Ecdysozoa</taxon>
        <taxon>Nematoda</taxon>
        <taxon>Chromadorea</taxon>
        <taxon>Rhabditida</taxon>
        <taxon>Rhabditina</taxon>
        <taxon>Rhabditomorpha</taxon>
        <taxon>Strongyloidea</taxon>
        <taxon>Strongylidae</taxon>
        <taxon>Cylicostephanus</taxon>
    </lineage>
</organism>
<evidence type="ECO:0000313" key="5">
    <source>
        <dbReference type="Proteomes" id="UP000271889"/>
    </source>
</evidence>
<evidence type="ECO:0000313" key="4">
    <source>
        <dbReference type="EMBL" id="VDK53830.1"/>
    </source>
</evidence>
<dbReference type="Proteomes" id="UP000271889">
    <property type="component" value="Unassembled WGS sequence"/>
</dbReference>
<keyword evidence="5" id="KW-1185">Reference proteome</keyword>
<name>A0A3P6RGJ0_CYLGO</name>
<dbReference type="SMART" id="SM00093">
    <property type="entry name" value="SERPIN"/>
    <property type="match status" value="1"/>
</dbReference>
<dbReference type="PANTHER" id="PTHR11461:SF211">
    <property type="entry name" value="GH10112P-RELATED"/>
    <property type="match status" value="1"/>
</dbReference>
<dbReference type="GO" id="GO:0005615">
    <property type="term" value="C:extracellular space"/>
    <property type="evidence" value="ECO:0007669"/>
    <property type="project" value="InterPro"/>
</dbReference>
<proteinExistence type="inferred from homology"/>
<gene>
    <name evidence="4" type="ORF">CGOC_LOCUS2796</name>
</gene>
<sequence>MKEFETNQLFVKNEDVEVLSLPYKDNSYAFNIFLPKNRLGLKKLRLQLSGVVIRNLLSRLKLESMTISIPKMKIDTNYELKEALMVMGVTDIFSKQRANLLGISEQSLYVSDAAHRALIEVDEKGTTAAAATYFRIWLQSRTRKQPRMFIANHPFLFILSKDMNPFFIGQYA</sequence>
<dbReference type="InterPro" id="IPR036186">
    <property type="entry name" value="Serpin_sf"/>
</dbReference>
<dbReference type="Gene3D" id="3.30.497.10">
    <property type="entry name" value="Antithrombin, subunit I, domain 2"/>
    <property type="match status" value="1"/>
</dbReference>
<dbReference type="GO" id="GO:0004867">
    <property type="term" value="F:serine-type endopeptidase inhibitor activity"/>
    <property type="evidence" value="ECO:0007669"/>
    <property type="project" value="InterPro"/>
</dbReference>
<dbReference type="InterPro" id="IPR023796">
    <property type="entry name" value="Serpin_dom"/>
</dbReference>
<dbReference type="Pfam" id="PF00079">
    <property type="entry name" value="Serpin"/>
    <property type="match status" value="1"/>
</dbReference>
<evidence type="ECO:0000259" key="3">
    <source>
        <dbReference type="SMART" id="SM00093"/>
    </source>
</evidence>
<comment type="similarity">
    <text evidence="1 2">Belongs to the serpin family.</text>
</comment>
<feature type="domain" description="Serpin" evidence="3">
    <location>
        <begin position="1"/>
        <end position="165"/>
    </location>
</feature>
<dbReference type="InterPro" id="IPR000215">
    <property type="entry name" value="Serpin_fam"/>
</dbReference>
<reference evidence="4 5" key="1">
    <citation type="submission" date="2018-11" db="EMBL/GenBank/DDBJ databases">
        <authorList>
            <consortium name="Pathogen Informatics"/>
        </authorList>
    </citation>
    <scope>NUCLEOTIDE SEQUENCE [LARGE SCALE GENOMIC DNA]</scope>
</reference>
<dbReference type="Gene3D" id="2.30.39.10">
    <property type="entry name" value="Alpha-1-antitrypsin, domain 1"/>
    <property type="match status" value="1"/>
</dbReference>
<dbReference type="InterPro" id="IPR042178">
    <property type="entry name" value="Serpin_sf_1"/>
</dbReference>
<dbReference type="OrthoDB" id="9518664at2759"/>
<accession>A0A3P6RGJ0</accession>
<dbReference type="EMBL" id="UYRV01006605">
    <property type="protein sequence ID" value="VDK53830.1"/>
    <property type="molecule type" value="Genomic_DNA"/>
</dbReference>
<protein>
    <recommendedName>
        <fullName evidence="3">Serpin domain-containing protein</fullName>
    </recommendedName>
</protein>
<evidence type="ECO:0000256" key="2">
    <source>
        <dbReference type="RuleBase" id="RU000411"/>
    </source>
</evidence>
<evidence type="ECO:0000256" key="1">
    <source>
        <dbReference type="ARBA" id="ARBA00009500"/>
    </source>
</evidence>
<dbReference type="SUPFAM" id="SSF56574">
    <property type="entry name" value="Serpins"/>
    <property type="match status" value="1"/>
</dbReference>
<dbReference type="PANTHER" id="PTHR11461">
    <property type="entry name" value="SERINE PROTEASE INHIBITOR, SERPIN"/>
    <property type="match status" value="1"/>
</dbReference>
<dbReference type="InterPro" id="IPR042185">
    <property type="entry name" value="Serpin_sf_2"/>
</dbReference>
<dbReference type="PROSITE" id="PS00284">
    <property type="entry name" value="SERPIN"/>
    <property type="match status" value="1"/>
</dbReference>